<keyword evidence="1" id="KW-1133">Transmembrane helix</keyword>
<dbReference type="PANTHER" id="PTHR46211">
    <property type="entry name" value="GLYCEROPHOSPHORYL DIESTER PHOSPHODIESTERASE"/>
    <property type="match status" value="1"/>
</dbReference>
<dbReference type="InterPro" id="IPR017946">
    <property type="entry name" value="PLC-like_Pdiesterase_TIM-brl"/>
</dbReference>
<dbReference type="Gene3D" id="3.20.20.190">
    <property type="entry name" value="Phosphatidylinositol (PI) phosphodiesterase"/>
    <property type="match status" value="1"/>
</dbReference>
<keyword evidence="1" id="KW-0812">Transmembrane</keyword>
<keyword evidence="4" id="KW-1185">Reference proteome</keyword>
<dbReference type="Pfam" id="PF03009">
    <property type="entry name" value="GDPD"/>
    <property type="match status" value="1"/>
</dbReference>
<feature type="domain" description="GP-PDE" evidence="2">
    <location>
        <begin position="51"/>
        <end position="306"/>
    </location>
</feature>
<dbReference type="EMBL" id="BAAADJ010000019">
    <property type="protein sequence ID" value="GAA0328282.1"/>
    <property type="molecule type" value="Genomic_DNA"/>
</dbReference>
<accession>A0ABP3FYN1</accession>
<proteinExistence type="predicted"/>
<name>A0ABP3FYN1_9BACI</name>
<reference evidence="4" key="1">
    <citation type="journal article" date="2019" name="Int. J. Syst. Evol. Microbiol.">
        <title>The Global Catalogue of Microorganisms (GCM) 10K type strain sequencing project: providing services to taxonomists for standard genome sequencing and annotation.</title>
        <authorList>
            <consortium name="The Broad Institute Genomics Platform"/>
            <consortium name="The Broad Institute Genome Sequencing Center for Infectious Disease"/>
            <person name="Wu L."/>
            <person name="Ma J."/>
        </authorList>
    </citation>
    <scope>NUCLEOTIDE SEQUENCE [LARGE SCALE GENOMIC DNA]</scope>
    <source>
        <strain evidence="4">JCM 9731</strain>
    </source>
</reference>
<sequence length="311" mass="35152">MSKLETELKPRRKWRKGFKWSLLTIAVVVLVLFIFPGPKAEHHPFLDLDKPLVIAHQGGALLAPSNTMVAFENAVDLDVDVLEFDIHITKDGQLVVIHDPTVDRTTDGTGKVEDMTLEELKKLDAGYYFKDVNGDFPFRDQGITIPTVEEVFSAFPSMPMMIEIKDDNPPERLEEISQKLWALIQKYNMADQTLVASFDQNIIEMFQKVSKNQVALGGGRGEAKPFVISSMLSMQPIYNPKVQAFQLPLKDGKINLSKPYIVENAHKRGMEVYYWTINDPKVMETLVKQGADGIITDRPDLLIDVLSIHNK</sequence>
<evidence type="ECO:0000259" key="2">
    <source>
        <dbReference type="PROSITE" id="PS51704"/>
    </source>
</evidence>
<evidence type="ECO:0000313" key="4">
    <source>
        <dbReference type="Proteomes" id="UP001500782"/>
    </source>
</evidence>
<protein>
    <submittedName>
        <fullName evidence="3">Glycerophosphodiester phosphodiesterase</fullName>
    </submittedName>
</protein>
<organism evidence="3 4">
    <name type="scientific">Bacillus carboniphilus</name>
    <dbReference type="NCBI Taxonomy" id="86663"/>
    <lineage>
        <taxon>Bacteria</taxon>
        <taxon>Bacillati</taxon>
        <taxon>Bacillota</taxon>
        <taxon>Bacilli</taxon>
        <taxon>Bacillales</taxon>
        <taxon>Bacillaceae</taxon>
        <taxon>Bacillus</taxon>
    </lineage>
</organism>
<dbReference type="RefSeq" id="WP_343798423.1">
    <property type="nucleotide sequence ID" value="NZ_BAAADJ010000019.1"/>
</dbReference>
<dbReference type="SUPFAM" id="SSF51695">
    <property type="entry name" value="PLC-like phosphodiesterases"/>
    <property type="match status" value="1"/>
</dbReference>
<feature type="transmembrane region" description="Helical" evidence="1">
    <location>
        <begin position="20"/>
        <end position="37"/>
    </location>
</feature>
<dbReference type="InterPro" id="IPR030395">
    <property type="entry name" value="GP_PDE_dom"/>
</dbReference>
<comment type="caution">
    <text evidence="3">The sequence shown here is derived from an EMBL/GenBank/DDBJ whole genome shotgun (WGS) entry which is preliminary data.</text>
</comment>
<keyword evidence="1" id="KW-0472">Membrane</keyword>
<evidence type="ECO:0000313" key="3">
    <source>
        <dbReference type="EMBL" id="GAA0328282.1"/>
    </source>
</evidence>
<evidence type="ECO:0000256" key="1">
    <source>
        <dbReference type="SAM" id="Phobius"/>
    </source>
</evidence>
<dbReference type="PROSITE" id="PS51704">
    <property type="entry name" value="GP_PDE"/>
    <property type="match status" value="1"/>
</dbReference>
<dbReference type="CDD" id="cd08561">
    <property type="entry name" value="GDPD_cytoplasmic_ScUgpQ2_like"/>
    <property type="match status" value="1"/>
</dbReference>
<dbReference type="PANTHER" id="PTHR46211:SF1">
    <property type="entry name" value="GLYCEROPHOSPHODIESTER PHOSPHODIESTERASE, CYTOPLASMIC"/>
    <property type="match status" value="1"/>
</dbReference>
<dbReference type="Proteomes" id="UP001500782">
    <property type="component" value="Unassembled WGS sequence"/>
</dbReference>
<gene>
    <name evidence="3" type="ORF">GCM10008967_18470</name>
</gene>